<proteinExistence type="predicted"/>
<dbReference type="NCBIfam" id="TIGR04294">
    <property type="entry name" value="pre_pil_HX9DG"/>
    <property type="match status" value="1"/>
</dbReference>
<keyword evidence="1" id="KW-0472">Membrane</keyword>
<protein>
    <submittedName>
        <fullName evidence="3">Putative major pilin subunit</fullName>
    </submittedName>
</protein>
<dbReference type="NCBIfam" id="TIGR02532">
    <property type="entry name" value="IV_pilin_GFxxxE"/>
    <property type="match status" value="1"/>
</dbReference>
<name>A0A517P714_9PLAN</name>
<dbReference type="Pfam" id="PF07963">
    <property type="entry name" value="N_methyl"/>
    <property type="match status" value="1"/>
</dbReference>
<dbReference type="OrthoDB" id="241541at2"/>
<feature type="domain" description="DUF1559" evidence="2">
    <location>
        <begin position="45"/>
        <end position="358"/>
    </location>
</feature>
<dbReference type="KEGG" id="acaf:CA12_12590"/>
<dbReference type="Gene3D" id="3.30.700.10">
    <property type="entry name" value="Glycoprotein, Type 4 Pilin"/>
    <property type="match status" value="1"/>
</dbReference>
<organism evidence="3 4">
    <name type="scientific">Alienimonas californiensis</name>
    <dbReference type="NCBI Taxonomy" id="2527989"/>
    <lineage>
        <taxon>Bacteria</taxon>
        <taxon>Pseudomonadati</taxon>
        <taxon>Planctomycetota</taxon>
        <taxon>Planctomycetia</taxon>
        <taxon>Planctomycetales</taxon>
        <taxon>Planctomycetaceae</taxon>
        <taxon>Alienimonas</taxon>
    </lineage>
</organism>
<keyword evidence="1" id="KW-1133">Transmembrane helix</keyword>
<dbReference type="PANTHER" id="PTHR30093:SF2">
    <property type="entry name" value="TYPE II SECRETION SYSTEM PROTEIN H"/>
    <property type="match status" value="1"/>
</dbReference>
<dbReference type="SUPFAM" id="SSF54523">
    <property type="entry name" value="Pili subunits"/>
    <property type="match status" value="1"/>
</dbReference>
<gene>
    <name evidence="3" type="ORF">CA12_12590</name>
</gene>
<dbReference type="PANTHER" id="PTHR30093">
    <property type="entry name" value="GENERAL SECRETION PATHWAY PROTEIN G"/>
    <property type="match status" value="1"/>
</dbReference>
<dbReference type="Pfam" id="PF07596">
    <property type="entry name" value="SBP_bac_10"/>
    <property type="match status" value="1"/>
</dbReference>
<dbReference type="AlphaFoldDB" id="A0A517P714"/>
<evidence type="ECO:0000313" key="4">
    <source>
        <dbReference type="Proteomes" id="UP000318741"/>
    </source>
</evidence>
<evidence type="ECO:0000256" key="1">
    <source>
        <dbReference type="SAM" id="Phobius"/>
    </source>
</evidence>
<dbReference type="PROSITE" id="PS00409">
    <property type="entry name" value="PROKAR_NTER_METHYL"/>
    <property type="match status" value="1"/>
</dbReference>
<reference evidence="3 4" key="1">
    <citation type="submission" date="2019-02" db="EMBL/GenBank/DDBJ databases">
        <title>Deep-cultivation of Planctomycetes and their phenomic and genomic characterization uncovers novel biology.</title>
        <authorList>
            <person name="Wiegand S."/>
            <person name="Jogler M."/>
            <person name="Boedeker C."/>
            <person name="Pinto D."/>
            <person name="Vollmers J."/>
            <person name="Rivas-Marin E."/>
            <person name="Kohn T."/>
            <person name="Peeters S.H."/>
            <person name="Heuer A."/>
            <person name="Rast P."/>
            <person name="Oberbeckmann S."/>
            <person name="Bunk B."/>
            <person name="Jeske O."/>
            <person name="Meyerdierks A."/>
            <person name="Storesund J.E."/>
            <person name="Kallscheuer N."/>
            <person name="Luecker S."/>
            <person name="Lage O.M."/>
            <person name="Pohl T."/>
            <person name="Merkel B.J."/>
            <person name="Hornburger P."/>
            <person name="Mueller R.-W."/>
            <person name="Bruemmer F."/>
            <person name="Labrenz M."/>
            <person name="Spormann A.M."/>
            <person name="Op den Camp H."/>
            <person name="Overmann J."/>
            <person name="Amann R."/>
            <person name="Jetten M.S.M."/>
            <person name="Mascher T."/>
            <person name="Medema M.H."/>
            <person name="Devos D.P."/>
            <person name="Kaster A.-K."/>
            <person name="Ovreas L."/>
            <person name="Rohde M."/>
            <person name="Galperin M.Y."/>
            <person name="Jogler C."/>
        </authorList>
    </citation>
    <scope>NUCLEOTIDE SEQUENCE [LARGE SCALE GENOMIC DNA]</scope>
    <source>
        <strain evidence="3 4">CA12</strain>
    </source>
</reference>
<keyword evidence="1" id="KW-0812">Transmembrane</keyword>
<evidence type="ECO:0000313" key="3">
    <source>
        <dbReference type="EMBL" id="QDT15178.1"/>
    </source>
</evidence>
<feature type="transmembrane region" description="Helical" evidence="1">
    <location>
        <begin position="21"/>
        <end position="44"/>
    </location>
</feature>
<dbReference type="InterPro" id="IPR027558">
    <property type="entry name" value="Pre_pil_HX9DG_C"/>
</dbReference>
<dbReference type="Proteomes" id="UP000318741">
    <property type="component" value="Chromosome"/>
</dbReference>
<sequence length="393" mass="41515">MSSFRSTPRSSGVEGPRRSGFTLIELLVVIAIIAILVSLLLPAVQQAREAARRSQCQNNLKQLGLAMHNYHSTYKVFPSASGGTTKGSQHNDGRLSFLVPLTPYMDQTALWNQISKPLDQDGDGTIDYPAMGPRTADSNYRPWTMQIATLLCPTDGTDPVSNADTNYGLNFGDNGLHPDGNATAARIRSRGMGIANFGSSSQNICLGMKDARDGTVNTLLLGETARTDDPTSFLGAVNTNTPLVWPGPETSSTYAAFNTPYSVCINSPDVIDPANPGRYKTAGEATRGKAWADSNAEYSGGFHTISPPNGPSCVRSGAVNDGNRTGKGILAPTSYHTGGVQFCMVDGSVLFLSETIDTGALKDDADNVTSGKSPYGTWGALGSRSGNEVAGDF</sequence>
<accession>A0A517P714</accession>
<dbReference type="EMBL" id="CP036265">
    <property type="protein sequence ID" value="QDT15178.1"/>
    <property type="molecule type" value="Genomic_DNA"/>
</dbReference>
<dbReference type="InterPro" id="IPR045584">
    <property type="entry name" value="Pilin-like"/>
</dbReference>
<dbReference type="InterPro" id="IPR011453">
    <property type="entry name" value="DUF1559"/>
</dbReference>
<keyword evidence="4" id="KW-1185">Reference proteome</keyword>
<dbReference type="InterPro" id="IPR012902">
    <property type="entry name" value="N_methyl_site"/>
</dbReference>
<evidence type="ECO:0000259" key="2">
    <source>
        <dbReference type="Pfam" id="PF07596"/>
    </source>
</evidence>